<keyword evidence="2" id="KW-1133">Transmembrane helix</keyword>
<dbReference type="OrthoDB" id="4309925at2"/>
<dbReference type="Proteomes" id="UP000037773">
    <property type="component" value="Unassembled WGS sequence"/>
</dbReference>
<evidence type="ECO:0000313" key="4">
    <source>
        <dbReference type="Proteomes" id="UP000037773"/>
    </source>
</evidence>
<dbReference type="EMBL" id="LGCN01000017">
    <property type="protein sequence ID" value="KOT45467.1"/>
    <property type="molecule type" value="Genomic_DNA"/>
</dbReference>
<feature type="region of interest" description="Disordered" evidence="1">
    <location>
        <begin position="1"/>
        <end position="34"/>
    </location>
</feature>
<feature type="region of interest" description="Disordered" evidence="1">
    <location>
        <begin position="77"/>
        <end position="123"/>
    </location>
</feature>
<evidence type="ECO:0000256" key="1">
    <source>
        <dbReference type="SAM" id="MobiDB-lite"/>
    </source>
</evidence>
<evidence type="ECO:0000256" key="2">
    <source>
        <dbReference type="SAM" id="Phobius"/>
    </source>
</evidence>
<evidence type="ECO:0000313" key="3">
    <source>
        <dbReference type="EMBL" id="KOT45467.1"/>
    </source>
</evidence>
<feature type="transmembrane region" description="Helical" evidence="2">
    <location>
        <begin position="44"/>
        <end position="66"/>
    </location>
</feature>
<organism evidence="3 4">
    <name type="scientific">Streptomyces caelestis</name>
    <dbReference type="NCBI Taxonomy" id="36816"/>
    <lineage>
        <taxon>Bacteria</taxon>
        <taxon>Bacillati</taxon>
        <taxon>Actinomycetota</taxon>
        <taxon>Actinomycetes</taxon>
        <taxon>Kitasatosporales</taxon>
        <taxon>Streptomycetaceae</taxon>
        <taxon>Streptomyces</taxon>
    </lineage>
</organism>
<proteinExistence type="predicted"/>
<dbReference type="PATRIC" id="fig|36816.3.peg.598"/>
<feature type="compositionally biased region" description="Gly residues" evidence="1">
    <location>
        <begin position="80"/>
        <end position="95"/>
    </location>
</feature>
<keyword evidence="2" id="KW-0472">Membrane</keyword>
<accession>A0A0M8QMH7</accession>
<protein>
    <submittedName>
        <fullName evidence="3">Membrane protein</fullName>
    </submittedName>
</protein>
<gene>
    <name evidence="3" type="ORF">ADK41_02815</name>
</gene>
<sequence>MHSDPAIESRAAARGRHRERPDGPGEGPVFVDSSGRRAKVLRRIGLLLGTVCAGYAVVLGMAFMGIGTSVTPASLLPFGAGQGQTGPGGGAGPGNGVAPTGAPPSPPAGAPGATAVPAPAATS</sequence>
<keyword evidence="2" id="KW-0812">Transmembrane</keyword>
<dbReference type="RefSeq" id="WP_030823235.1">
    <property type="nucleotide sequence ID" value="NZ_JBFBKA010000016.1"/>
</dbReference>
<reference evidence="3 4" key="1">
    <citation type="submission" date="2015-07" db="EMBL/GenBank/DDBJ databases">
        <authorList>
            <person name="Noorani M."/>
        </authorList>
    </citation>
    <scope>NUCLEOTIDE SEQUENCE [LARGE SCALE GENOMIC DNA]</scope>
    <source>
        <strain evidence="3 4">NRRL B-24567</strain>
    </source>
</reference>
<comment type="caution">
    <text evidence="3">The sequence shown here is derived from an EMBL/GenBank/DDBJ whole genome shotgun (WGS) entry which is preliminary data.</text>
</comment>
<keyword evidence="4" id="KW-1185">Reference proteome</keyword>
<dbReference type="AlphaFoldDB" id="A0A0M8QMH7"/>
<name>A0A0M8QMH7_9ACTN</name>
<feature type="compositionally biased region" description="Low complexity" evidence="1">
    <location>
        <begin position="110"/>
        <end position="123"/>
    </location>
</feature>